<evidence type="ECO:0000313" key="2">
    <source>
        <dbReference type="Proteomes" id="UP001281761"/>
    </source>
</evidence>
<organism evidence="1 2">
    <name type="scientific">Blattamonas nauphoetae</name>
    <dbReference type="NCBI Taxonomy" id="2049346"/>
    <lineage>
        <taxon>Eukaryota</taxon>
        <taxon>Metamonada</taxon>
        <taxon>Preaxostyla</taxon>
        <taxon>Oxymonadida</taxon>
        <taxon>Blattamonas</taxon>
    </lineage>
</organism>
<name>A0ABQ9XI55_9EUKA</name>
<gene>
    <name evidence="1" type="ORF">BLNAU_15104</name>
</gene>
<evidence type="ECO:0000313" key="1">
    <source>
        <dbReference type="EMBL" id="KAK2949961.1"/>
    </source>
</evidence>
<comment type="caution">
    <text evidence="1">The sequence shown here is derived from an EMBL/GenBank/DDBJ whole genome shotgun (WGS) entry which is preliminary data.</text>
</comment>
<evidence type="ECO:0008006" key="3">
    <source>
        <dbReference type="Google" id="ProtNLM"/>
    </source>
</evidence>
<protein>
    <recommendedName>
        <fullName evidence="3">B30.2/SPRY domain-containing protein</fullName>
    </recommendedName>
</protein>
<dbReference type="EMBL" id="JARBJD010000145">
    <property type="protein sequence ID" value="KAK2949961.1"/>
    <property type="molecule type" value="Genomic_DNA"/>
</dbReference>
<dbReference type="Proteomes" id="UP001281761">
    <property type="component" value="Unassembled WGS sequence"/>
</dbReference>
<accession>A0ABQ9XI55</accession>
<sequence length="202" mass="22533">MSSMKLQNAPIPLQTPPPMVFTDPSHFSIERTIVARVHPTQKIDASFDWSSALLSDPFTSGVVSVTFTILSSPGNFHFGLMNFNDPIPKVGEALGWNVKDSVSLSKYGNLNYTTPSIRSNQRCHFFLNFGDCVRMEVDLDSTPRTVQFFRNGEAGRCYVSGIPSSVRIGCSARCLTTSFRIDNISRLSQPTPFSEKRVEVEW</sequence>
<reference evidence="1 2" key="1">
    <citation type="journal article" date="2022" name="bioRxiv">
        <title>Genomics of Preaxostyla Flagellates Illuminates Evolutionary Transitions and the Path Towards Mitochondrial Loss.</title>
        <authorList>
            <person name="Novak L.V.F."/>
            <person name="Treitli S.C."/>
            <person name="Pyrih J."/>
            <person name="Halakuc P."/>
            <person name="Pipaliya S.V."/>
            <person name="Vacek V."/>
            <person name="Brzon O."/>
            <person name="Soukal P."/>
            <person name="Eme L."/>
            <person name="Dacks J.B."/>
            <person name="Karnkowska A."/>
            <person name="Elias M."/>
            <person name="Hampl V."/>
        </authorList>
    </citation>
    <scope>NUCLEOTIDE SEQUENCE [LARGE SCALE GENOMIC DNA]</scope>
    <source>
        <strain evidence="1">NAU3</strain>
        <tissue evidence="1">Gut</tissue>
    </source>
</reference>
<proteinExistence type="predicted"/>
<keyword evidence="2" id="KW-1185">Reference proteome</keyword>